<reference evidence="3" key="1">
    <citation type="journal article" date="2019" name="Int. J. Syst. Evol. Microbiol.">
        <title>The Global Catalogue of Microorganisms (GCM) 10K type strain sequencing project: providing services to taxonomists for standard genome sequencing and annotation.</title>
        <authorList>
            <consortium name="The Broad Institute Genomics Platform"/>
            <consortium name="The Broad Institute Genome Sequencing Center for Infectious Disease"/>
            <person name="Wu L."/>
            <person name="Ma J."/>
        </authorList>
    </citation>
    <scope>NUCLEOTIDE SEQUENCE [LARGE SCALE GENOMIC DNA]</scope>
    <source>
        <strain evidence="3">JCM 4505</strain>
    </source>
</reference>
<dbReference type="SUPFAM" id="SSF50370">
    <property type="entry name" value="Ricin B-like lectins"/>
    <property type="match status" value="1"/>
</dbReference>
<dbReference type="EMBL" id="BAAABV010000009">
    <property type="protein sequence ID" value="GAA0275094.1"/>
    <property type="molecule type" value="Genomic_DNA"/>
</dbReference>
<evidence type="ECO:0000259" key="1">
    <source>
        <dbReference type="Pfam" id="PF00652"/>
    </source>
</evidence>
<evidence type="ECO:0000313" key="2">
    <source>
        <dbReference type="EMBL" id="GAA0275094.1"/>
    </source>
</evidence>
<proteinExistence type="predicted"/>
<dbReference type="PROSITE" id="PS50231">
    <property type="entry name" value="RICIN_B_LECTIN"/>
    <property type="match status" value="1"/>
</dbReference>
<dbReference type="CDD" id="cd23415">
    <property type="entry name" value="beta-trefoil_Ricin_AH"/>
    <property type="match status" value="1"/>
</dbReference>
<sequence>MAESSLRTAGKATGGCLRVWNNGAIDTGAGAVARCGMAGPLDGKHASTIWNDSQNNIKENTNNQFWKITTNVSGFSNGYCLSSWYQGQDGLGNVYIEPCGSPANVNQQWVENWTGDGMQIVSRLTGLCLDSNREGRVYTHACNGSDYQVWK</sequence>
<dbReference type="Gene3D" id="2.80.10.50">
    <property type="match status" value="1"/>
</dbReference>
<dbReference type="Proteomes" id="UP001501867">
    <property type="component" value="Unassembled WGS sequence"/>
</dbReference>
<protein>
    <recommendedName>
        <fullName evidence="1">Ricin B lectin domain-containing protein</fullName>
    </recommendedName>
</protein>
<dbReference type="InterPro" id="IPR000772">
    <property type="entry name" value="Ricin_B_lectin"/>
</dbReference>
<dbReference type="RefSeq" id="WP_344153242.1">
    <property type="nucleotide sequence ID" value="NZ_BAAABV010000009.1"/>
</dbReference>
<evidence type="ECO:0000313" key="3">
    <source>
        <dbReference type="Proteomes" id="UP001501867"/>
    </source>
</evidence>
<comment type="caution">
    <text evidence="2">The sequence shown here is derived from an EMBL/GenBank/DDBJ whole genome shotgun (WGS) entry which is preliminary data.</text>
</comment>
<dbReference type="InterPro" id="IPR035992">
    <property type="entry name" value="Ricin_B-like_lectins"/>
</dbReference>
<organism evidence="2 3">
    <name type="scientific">Streptomyces polychromogenes</name>
    <dbReference type="NCBI Taxonomy" id="67342"/>
    <lineage>
        <taxon>Bacteria</taxon>
        <taxon>Bacillati</taxon>
        <taxon>Actinomycetota</taxon>
        <taxon>Actinomycetes</taxon>
        <taxon>Kitasatosporales</taxon>
        <taxon>Streptomycetaceae</taxon>
        <taxon>Streptomyces</taxon>
    </lineage>
</organism>
<dbReference type="Pfam" id="PF00652">
    <property type="entry name" value="Ricin_B_lectin"/>
    <property type="match status" value="1"/>
</dbReference>
<name>A0ABP3EUW6_9ACTN</name>
<feature type="domain" description="Ricin B lectin" evidence="1">
    <location>
        <begin position="58"/>
        <end position="150"/>
    </location>
</feature>
<accession>A0ABP3EUW6</accession>
<keyword evidence="3" id="KW-1185">Reference proteome</keyword>
<gene>
    <name evidence="2" type="ORF">GCM10010302_10940</name>
</gene>